<dbReference type="EMBL" id="CP151632">
    <property type="protein sequence ID" value="WZO34325.1"/>
    <property type="molecule type" value="Genomic_DNA"/>
</dbReference>
<dbReference type="PANTHER" id="PTHR44846:SF1">
    <property type="entry name" value="MANNOSYL-D-GLYCERATE TRANSPORT_METABOLISM SYSTEM REPRESSOR MNGR-RELATED"/>
    <property type="match status" value="1"/>
</dbReference>
<dbReference type="InterPro" id="IPR011663">
    <property type="entry name" value="UTRA"/>
</dbReference>
<evidence type="ECO:0000256" key="1">
    <source>
        <dbReference type="ARBA" id="ARBA00023015"/>
    </source>
</evidence>
<dbReference type="Pfam" id="PF00392">
    <property type="entry name" value="GntR"/>
    <property type="match status" value="1"/>
</dbReference>
<feature type="domain" description="HTH gntR-type" evidence="4">
    <location>
        <begin position="41"/>
        <end position="108"/>
    </location>
</feature>
<dbReference type="RefSeq" id="WP_349428882.1">
    <property type="nucleotide sequence ID" value="NZ_CP151632.1"/>
</dbReference>
<accession>A0AAU6SBJ1</accession>
<dbReference type="GO" id="GO:0003700">
    <property type="term" value="F:DNA-binding transcription factor activity"/>
    <property type="evidence" value="ECO:0007669"/>
    <property type="project" value="InterPro"/>
</dbReference>
<evidence type="ECO:0000259" key="4">
    <source>
        <dbReference type="PROSITE" id="PS50949"/>
    </source>
</evidence>
<evidence type="ECO:0000256" key="3">
    <source>
        <dbReference type="ARBA" id="ARBA00023163"/>
    </source>
</evidence>
<dbReference type="SMART" id="SM00866">
    <property type="entry name" value="UTRA"/>
    <property type="match status" value="1"/>
</dbReference>
<dbReference type="SUPFAM" id="SSF46785">
    <property type="entry name" value="Winged helix' DNA-binding domain"/>
    <property type="match status" value="1"/>
</dbReference>
<dbReference type="InterPro" id="IPR000524">
    <property type="entry name" value="Tscrpt_reg_HTH_GntR"/>
</dbReference>
<protein>
    <submittedName>
        <fullName evidence="5">GntR family transcriptional regulator</fullName>
    </submittedName>
</protein>
<dbReference type="Gene3D" id="1.10.10.10">
    <property type="entry name" value="Winged helix-like DNA-binding domain superfamily/Winged helix DNA-binding domain"/>
    <property type="match status" value="1"/>
</dbReference>
<dbReference type="AlphaFoldDB" id="A0AAU6SBJ1"/>
<reference evidence="5" key="1">
    <citation type="submission" date="2024-04" db="EMBL/GenBank/DDBJ databases">
        <authorList>
            <person name="Roder T."/>
            <person name="Oberhansli S."/>
            <person name="Kreuzer M."/>
        </authorList>
    </citation>
    <scope>NUCLEOTIDE SEQUENCE</scope>
    <source>
        <strain evidence="5">LWS13-1.2</strain>
    </source>
</reference>
<organism evidence="5">
    <name type="scientific">Microbacterium sp. LWS13-1.2</name>
    <dbReference type="NCBI Taxonomy" id="3135264"/>
    <lineage>
        <taxon>Bacteria</taxon>
        <taxon>Bacillati</taxon>
        <taxon>Actinomycetota</taxon>
        <taxon>Actinomycetes</taxon>
        <taxon>Micrococcales</taxon>
        <taxon>Microbacteriaceae</taxon>
        <taxon>Microbacterium</taxon>
    </lineage>
</organism>
<dbReference type="PROSITE" id="PS50949">
    <property type="entry name" value="HTH_GNTR"/>
    <property type="match status" value="1"/>
</dbReference>
<dbReference type="InterPro" id="IPR036388">
    <property type="entry name" value="WH-like_DNA-bd_sf"/>
</dbReference>
<keyword evidence="1" id="KW-0805">Transcription regulation</keyword>
<dbReference type="Gene3D" id="3.40.1410.10">
    <property type="entry name" value="Chorismate lyase-like"/>
    <property type="match status" value="1"/>
</dbReference>
<dbReference type="SMART" id="SM00345">
    <property type="entry name" value="HTH_GNTR"/>
    <property type="match status" value="1"/>
</dbReference>
<keyword evidence="2" id="KW-0238">DNA-binding</keyword>
<name>A0AAU6SBJ1_9MICO</name>
<dbReference type="SUPFAM" id="SSF64288">
    <property type="entry name" value="Chorismate lyase-like"/>
    <property type="match status" value="1"/>
</dbReference>
<keyword evidence="3" id="KW-0804">Transcription</keyword>
<dbReference type="InterPro" id="IPR028978">
    <property type="entry name" value="Chorismate_lyase_/UTRA_dom_sf"/>
</dbReference>
<dbReference type="PANTHER" id="PTHR44846">
    <property type="entry name" value="MANNOSYL-D-GLYCERATE TRANSPORT/METABOLISM SYSTEM REPRESSOR MNGR-RELATED"/>
    <property type="match status" value="1"/>
</dbReference>
<dbReference type="InterPro" id="IPR036390">
    <property type="entry name" value="WH_DNA-bd_sf"/>
</dbReference>
<evidence type="ECO:0000256" key="2">
    <source>
        <dbReference type="ARBA" id="ARBA00023125"/>
    </source>
</evidence>
<gene>
    <name evidence="5" type="ORF">MRBLWS13_001980</name>
</gene>
<dbReference type="GO" id="GO:0045892">
    <property type="term" value="P:negative regulation of DNA-templated transcription"/>
    <property type="evidence" value="ECO:0007669"/>
    <property type="project" value="TreeGrafter"/>
</dbReference>
<sequence>MAASGNGDDAGAENVRTADALLAASRPEHPRAKGGSGHGRHQLPHRVRDLIRSAVLAGTYSSGDQLIEEALVHLHGASRNAMRHALQQLLAEGVVSRAPRRGTYPSWAGARVHVLDVYRIDGGRMEPGGMHRELVASTPYLREKLQTDERMLRMVETTSMLGGEPLGIRTVYFSSRFDMETEARRGTSPITLAEVIAGIFARELGRVTTEISATVADAGVARILGVAPSSPVLRREQLIHDDDGRPVEIAFDALRADRATFTMFDDPHLAPA</sequence>
<dbReference type="InterPro" id="IPR050679">
    <property type="entry name" value="Bact_HTH_transcr_reg"/>
</dbReference>
<proteinExistence type="predicted"/>
<evidence type="ECO:0000313" key="5">
    <source>
        <dbReference type="EMBL" id="WZO34325.1"/>
    </source>
</evidence>
<dbReference type="GO" id="GO:0003677">
    <property type="term" value="F:DNA binding"/>
    <property type="evidence" value="ECO:0007669"/>
    <property type="project" value="UniProtKB-KW"/>
</dbReference>
<dbReference type="CDD" id="cd07377">
    <property type="entry name" value="WHTH_GntR"/>
    <property type="match status" value="1"/>
</dbReference>
<dbReference type="Pfam" id="PF07702">
    <property type="entry name" value="UTRA"/>
    <property type="match status" value="1"/>
</dbReference>